<dbReference type="GO" id="GO:0005576">
    <property type="term" value="C:extracellular region"/>
    <property type="evidence" value="ECO:0007669"/>
    <property type="project" value="InterPro"/>
</dbReference>
<dbReference type="SUPFAM" id="SSF56399">
    <property type="entry name" value="ADP-ribosylation"/>
    <property type="match status" value="1"/>
</dbReference>
<proteinExistence type="predicted"/>
<protein>
    <recommendedName>
        <fullName evidence="1">ADP ribosyltransferase domain-containing protein</fullName>
    </recommendedName>
</protein>
<dbReference type="Proteomes" id="UP000682733">
    <property type="component" value="Unassembled WGS sequence"/>
</dbReference>
<evidence type="ECO:0000313" key="4">
    <source>
        <dbReference type="Proteomes" id="UP000682733"/>
    </source>
</evidence>
<dbReference type="AlphaFoldDB" id="A0A8S2I9G4"/>
<reference evidence="3" key="1">
    <citation type="submission" date="2021-02" db="EMBL/GenBank/DDBJ databases">
        <authorList>
            <person name="Nowell W R."/>
        </authorList>
    </citation>
    <scope>NUCLEOTIDE SEQUENCE</scope>
</reference>
<dbReference type="Proteomes" id="UP000677228">
    <property type="component" value="Unassembled WGS sequence"/>
</dbReference>
<accession>A0A8S2I9G4</accession>
<dbReference type="PROSITE" id="PS51996">
    <property type="entry name" value="TR_MART"/>
    <property type="match status" value="1"/>
</dbReference>
<name>A0A8S2I9G4_9BILA</name>
<dbReference type="Pfam" id="PF03496">
    <property type="entry name" value="ADPrib_exo_Tox"/>
    <property type="match status" value="1"/>
</dbReference>
<sequence>MHWVEKPFVPPVGSFAGSFPPPPLRTEPEPIDYINSMFGEQSMKLLTDQSNLYSVQQNPNKPATDDRSKIDTLGGYCYLVLKHLMNPKRSFQKLILYRGGTLANEMIEEYKQTIGKGAINWLGFTSTSRDPHVAESFHGNTLSIIEIQTIFMHSANLSDISSVSHHLDEQEVLLQAGHYFEVEKVSSITGKYVIYLVF</sequence>
<dbReference type="EMBL" id="CAJOBA010005098">
    <property type="protein sequence ID" value="CAF3732972.1"/>
    <property type="molecule type" value="Genomic_DNA"/>
</dbReference>
<evidence type="ECO:0000259" key="1">
    <source>
        <dbReference type="Pfam" id="PF03496"/>
    </source>
</evidence>
<organism evidence="3 4">
    <name type="scientific">Didymodactylos carnosus</name>
    <dbReference type="NCBI Taxonomy" id="1234261"/>
    <lineage>
        <taxon>Eukaryota</taxon>
        <taxon>Metazoa</taxon>
        <taxon>Spiralia</taxon>
        <taxon>Gnathifera</taxon>
        <taxon>Rotifera</taxon>
        <taxon>Eurotatoria</taxon>
        <taxon>Bdelloidea</taxon>
        <taxon>Philodinida</taxon>
        <taxon>Philodinidae</taxon>
        <taxon>Didymodactylos</taxon>
    </lineage>
</organism>
<evidence type="ECO:0000313" key="2">
    <source>
        <dbReference type="EMBL" id="CAF0960105.1"/>
    </source>
</evidence>
<dbReference type="Gene3D" id="3.90.176.10">
    <property type="entry name" value="Toxin ADP-ribosyltransferase, Chain A, domain 1"/>
    <property type="match status" value="1"/>
</dbReference>
<evidence type="ECO:0000313" key="3">
    <source>
        <dbReference type="EMBL" id="CAF3732972.1"/>
    </source>
</evidence>
<gene>
    <name evidence="2" type="ORF">OVA965_LOCUS12590</name>
    <name evidence="3" type="ORF">TMI583_LOCUS12594</name>
</gene>
<comment type="caution">
    <text evidence="3">The sequence shown here is derived from an EMBL/GenBank/DDBJ whole genome shotgun (WGS) entry which is preliminary data.</text>
</comment>
<feature type="domain" description="ADP ribosyltransferase" evidence="1">
    <location>
        <begin position="94"/>
        <end position="189"/>
    </location>
</feature>
<dbReference type="EMBL" id="CAJNOK010005093">
    <property type="protein sequence ID" value="CAF0960105.1"/>
    <property type="molecule type" value="Genomic_DNA"/>
</dbReference>
<dbReference type="InterPro" id="IPR003540">
    <property type="entry name" value="ADP-ribosyltransferase"/>
</dbReference>